<proteinExistence type="predicted"/>
<sequence length="62" mass="7363">MLSYALSLRNLEEMRTERGIKVNHDTVLIMLFNEYKECHQVISLNLLFSKLFYFHENGDIPS</sequence>
<accession>D3V7U2</accession>
<dbReference type="STRING" id="406818.XBJ1_2780"/>
<gene>
    <name evidence="1" type="ordered locus">XBJ1_2780</name>
</gene>
<dbReference type="KEGG" id="xbo:XBJ1_2780"/>
<reference evidence="1" key="1">
    <citation type="journal article" date="2011" name="PLoS ONE">
        <title>The entomopathogenic bacterial endosymbionts xenorhabdus and photorhabdus: convergent lifestyles from divergent genomes.</title>
        <authorList>
            <person name="Chaston J.M."/>
            <person name="Suen G."/>
            <person name="Tucker S.L."/>
            <person name="Andersen A.W."/>
            <person name="Bhasin A."/>
            <person name="Bode E."/>
            <person name="Bode H.B."/>
            <person name="Brachmann A.O."/>
            <person name="Cowles C.E."/>
            <person name="Cowles K.N."/>
            <person name="Darby C."/>
            <person name="de Leon L."/>
            <person name="Drace K."/>
            <person name="Du Z."/>
            <person name="Givaudan A."/>
            <person name="Herbert Tran E.E."/>
            <person name="Jewell K.A."/>
            <person name="Knack J.J."/>
            <person name="Krasomil-Osterfeld K.C."/>
            <person name="Kukor R."/>
            <person name="Lanois A."/>
            <person name="Latreille P."/>
            <person name="Leimgruber N.K."/>
            <person name="Lipke C.M."/>
            <person name="Liu R."/>
            <person name="Lu X."/>
            <person name="Martens E.C."/>
            <person name="Marri P.R."/>
            <person name="Medigue C."/>
            <person name="Menard M.L."/>
            <person name="Miller N.M."/>
            <person name="Morales-Soto N."/>
            <person name="Norton S."/>
            <person name="Ogier J.C."/>
            <person name="Orchard S.S."/>
            <person name="Park D."/>
            <person name="Park Y."/>
            <person name="Qurollo B.A."/>
            <person name="Sugar D.R."/>
            <person name="Richards G.R."/>
            <person name="Rouy Z."/>
            <person name="Slominski B."/>
            <person name="Slominski K."/>
            <person name="Snyder H."/>
            <person name="Tjaden B.C."/>
            <person name="van der Hoeven R."/>
            <person name="Welch R.D."/>
            <person name="Wheeler C."/>
            <person name="Xiang B."/>
            <person name="Barbazuk B."/>
            <person name="Gaudriault S."/>
            <person name="Goodner B."/>
            <person name="Slater S.C."/>
            <person name="Forst S."/>
            <person name="Goldman B.S."/>
            <person name="Goodrich-Blair H."/>
        </authorList>
    </citation>
    <scope>NUCLEOTIDE SEQUENCE [LARGE SCALE GENOMIC DNA]</scope>
    <source>
        <strain evidence="1">SS-2004</strain>
    </source>
</reference>
<dbReference type="AlphaFoldDB" id="D3V7U2"/>
<name>D3V7U2_XENBS</name>
<evidence type="ECO:0000313" key="2">
    <source>
        <dbReference type="Proteomes" id="UP000002045"/>
    </source>
</evidence>
<dbReference type="Proteomes" id="UP000002045">
    <property type="component" value="Chromosome"/>
</dbReference>
<dbReference type="HOGENOM" id="CLU_2903281_0_0_6"/>
<evidence type="ECO:0000313" key="1">
    <source>
        <dbReference type="EMBL" id="CBJ81904.1"/>
    </source>
</evidence>
<protein>
    <submittedName>
        <fullName evidence="1">Uncharacterized protein</fullName>
    </submittedName>
</protein>
<organism evidence="1 2">
    <name type="scientific">Xenorhabdus bovienii (strain SS-2004)</name>
    <name type="common">Xenorhabdus nematophila subsp. bovienii</name>
    <dbReference type="NCBI Taxonomy" id="406818"/>
    <lineage>
        <taxon>Bacteria</taxon>
        <taxon>Pseudomonadati</taxon>
        <taxon>Pseudomonadota</taxon>
        <taxon>Gammaproteobacteria</taxon>
        <taxon>Enterobacterales</taxon>
        <taxon>Morganellaceae</taxon>
        <taxon>Xenorhabdus</taxon>
    </lineage>
</organism>
<dbReference type="EMBL" id="FN667741">
    <property type="protein sequence ID" value="CBJ81904.1"/>
    <property type="molecule type" value="Genomic_DNA"/>
</dbReference>